<feature type="compositionally biased region" description="Low complexity" evidence="5">
    <location>
        <begin position="94"/>
        <end position="108"/>
    </location>
</feature>
<dbReference type="GO" id="GO:0003677">
    <property type="term" value="F:DNA binding"/>
    <property type="evidence" value="ECO:0007669"/>
    <property type="project" value="UniProtKB-KW"/>
</dbReference>
<evidence type="ECO:0000256" key="2">
    <source>
        <dbReference type="ARBA" id="ARBA00023125"/>
    </source>
</evidence>
<dbReference type="PANTHER" id="PTHR12802">
    <property type="entry name" value="SWI/SNF COMPLEX-RELATED"/>
    <property type="match status" value="1"/>
</dbReference>
<dbReference type="OrthoDB" id="118550at2759"/>
<keyword evidence="10" id="KW-1185">Reference proteome</keyword>
<dbReference type="Pfam" id="PF00249">
    <property type="entry name" value="Myb_DNA-binding"/>
    <property type="match status" value="1"/>
</dbReference>
<dbReference type="NCBIfam" id="TIGR01557">
    <property type="entry name" value="myb_SHAQKYF"/>
    <property type="match status" value="1"/>
</dbReference>
<evidence type="ECO:0000256" key="5">
    <source>
        <dbReference type="SAM" id="MobiDB-lite"/>
    </source>
</evidence>
<dbReference type="PANTHER" id="PTHR12802:SF155">
    <property type="entry name" value="DEUBIQUITINASE MYSM1"/>
    <property type="match status" value="1"/>
</dbReference>
<proteinExistence type="predicted"/>
<evidence type="ECO:0000256" key="3">
    <source>
        <dbReference type="ARBA" id="ARBA00023163"/>
    </source>
</evidence>
<evidence type="ECO:0000313" key="8">
    <source>
        <dbReference type="EMBL" id="KAF0700070.1"/>
    </source>
</evidence>
<dbReference type="InterPro" id="IPR017884">
    <property type="entry name" value="SANT_dom"/>
</dbReference>
<dbReference type="InterPro" id="IPR009057">
    <property type="entry name" value="Homeodomain-like_sf"/>
</dbReference>
<protein>
    <submittedName>
        <fullName evidence="9">Aste57867_9389 protein</fullName>
    </submittedName>
</protein>
<accession>A0A485KN32</accession>
<keyword evidence="1" id="KW-0805">Transcription regulation</keyword>
<evidence type="ECO:0000256" key="4">
    <source>
        <dbReference type="ARBA" id="ARBA00023242"/>
    </source>
</evidence>
<dbReference type="PROSITE" id="PS51293">
    <property type="entry name" value="SANT"/>
    <property type="match status" value="1"/>
</dbReference>
<dbReference type="CDD" id="cd00167">
    <property type="entry name" value="SANT"/>
    <property type="match status" value="1"/>
</dbReference>
<dbReference type="InterPro" id="IPR001005">
    <property type="entry name" value="SANT/Myb"/>
</dbReference>
<gene>
    <name evidence="9" type="primary">Aste57867_9389</name>
    <name evidence="8" type="ORF">As57867_009353</name>
    <name evidence="9" type="ORF">ASTE57867_9389</name>
</gene>
<keyword evidence="2" id="KW-0238">DNA-binding</keyword>
<evidence type="ECO:0000313" key="10">
    <source>
        <dbReference type="Proteomes" id="UP000332933"/>
    </source>
</evidence>
<dbReference type="Gene3D" id="1.10.10.60">
    <property type="entry name" value="Homeodomain-like"/>
    <property type="match status" value="1"/>
</dbReference>
<dbReference type="SUPFAM" id="SSF46689">
    <property type="entry name" value="Homeodomain-like"/>
    <property type="match status" value="1"/>
</dbReference>
<keyword evidence="3" id="KW-0804">Transcription</keyword>
<dbReference type="EMBL" id="VJMH01005139">
    <property type="protein sequence ID" value="KAF0700070.1"/>
    <property type="molecule type" value="Genomic_DNA"/>
</dbReference>
<feature type="domain" description="SANT" evidence="6">
    <location>
        <begin position="18"/>
        <end position="70"/>
    </location>
</feature>
<dbReference type="SMART" id="SM00717">
    <property type="entry name" value="SANT"/>
    <property type="match status" value="1"/>
</dbReference>
<organism evidence="9 10">
    <name type="scientific">Aphanomyces stellatus</name>
    <dbReference type="NCBI Taxonomy" id="120398"/>
    <lineage>
        <taxon>Eukaryota</taxon>
        <taxon>Sar</taxon>
        <taxon>Stramenopiles</taxon>
        <taxon>Oomycota</taxon>
        <taxon>Saprolegniomycetes</taxon>
        <taxon>Saprolegniales</taxon>
        <taxon>Verrucalvaceae</taxon>
        <taxon>Aphanomyces</taxon>
    </lineage>
</organism>
<dbReference type="PROSITE" id="PS51294">
    <property type="entry name" value="HTH_MYB"/>
    <property type="match status" value="1"/>
</dbReference>
<dbReference type="Proteomes" id="UP000332933">
    <property type="component" value="Unassembled WGS sequence"/>
</dbReference>
<sequence>MPHTSLVYYPDHLGLDEEGSGTWTIQEHRRFLEGVRLYPDGPWKRVADIVRTRSVRQIRTHAQKCKEKIARHERGLRIKPARRRKAMHCVDGLSSSSNSPRSPSSPESLMVLLDPLSVDQVDKVTDGCEPLVSSCSQSQLEECLVFLSDVFDDHSTVQFEMQL</sequence>
<feature type="region of interest" description="Disordered" evidence="5">
    <location>
        <begin position="89"/>
        <end position="108"/>
    </location>
</feature>
<reference evidence="9" key="1">
    <citation type="submission" date="2019-03" db="EMBL/GenBank/DDBJ databases">
        <authorList>
            <person name="Gaulin E."/>
            <person name="Dumas B."/>
        </authorList>
    </citation>
    <scope>NUCLEOTIDE SEQUENCE [LARGE SCALE GENOMIC DNA]</scope>
    <source>
        <strain evidence="9">CBS 568.67</strain>
    </source>
</reference>
<keyword evidence="4" id="KW-0539">Nucleus</keyword>
<reference evidence="8" key="2">
    <citation type="submission" date="2019-06" db="EMBL/GenBank/DDBJ databases">
        <title>Genomics analysis of Aphanomyces spp. identifies a new class of oomycete effector associated with host adaptation.</title>
        <authorList>
            <person name="Gaulin E."/>
        </authorList>
    </citation>
    <scope>NUCLEOTIDE SEQUENCE</scope>
    <source>
        <strain evidence="8">CBS 578.67</strain>
    </source>
</reference>
<feature type="domain" description="HTH myb-type" evidence="7">
    <location>
        <begin position="21"/>
        <end position="70"/>
    </location>
</feature>
<dbReference type="InterPro" id="IPR006447">
    <property type="entry name" value="Myb_dom_plants"/>
</dbReference>
<name>A0A485KN32_9STRA</name>
<evidence type="ECO:0000259" key="6">
    <source>
        <dbReference type="PROSITE" id="PS51293"/>
    </source>
</evidence>
<evidence type="ECO:0000256" key="1">
    <source>
        <dbReference type="ARBA" id="ARBA00023015"/>
    </source>
</evidence>
<evidence type="ECO:0000259" key="7">
    <source>
        <dbReference type="PROSITE" id="PS51294"/>
    </source>
</evidence>
<dbReference type="AlphaFoldDB" id="A0A485KN32"/>
<dbReference type="InterPro" id="IPR017930">
    <property type="entry name" value="Myb_dom"/>
</dbReference>
<evidence type="ECO:0000313" key="9">
    <source>
        <dbReference type="EMBL" id="VFT86269.1"/>
    </source>
</evidence>
<dbReference type="EMBL" id="CAADRA010005160">
    <property type="protein sequence ID" value="VFT86269.1"/>
    <property type="molecule type" value="Genomic_DNA"/>
</dbReference>